<dbReference type="InterPro" id="IPR006059">
    <property type="entry name" value="SBP"/>
</dbReference>
<name>A0A1I3ZZL8_HALDA</name>
<dbReference type="CDD" id="cd13585">
    <property type="entry name" value="PBP2_TMBP_like"/>
    <property type="match status" value="1"/>
</dbReference>
<dbReference type="InterPro" id="IPR050490">
    <property type="entry name" value="Bact_solute-bd_prot1"/>
</dbReference>
<dbReference type="PANTHER" id="PTHR43649:SF34">
    <property type="entry name" value="ABC TRANSPORTER PERIPLASMIC-BINDING PROTEIN YCJN-RELATED"/>
    <property type="match status" value="1"/>
</dbReference>
<dbReference type="Gene3D" id="3.40.190.10">
    <property type="entry name" value="Periplasmic binding protein-like II"/>
    <property type="match status" value="1"/>
</dbReference>
<evidence type="ECO:0000313" key="5">
    <source>
        <dbReference type="Proteomes" id="UP000183557"/>
    </source>
</evidence>
<keyword evidence="5" id="KW-1185">Reference proteome</keyword>
<dbReference type="Pfam" id="PF13416">
    <property type="entry name" value="SBP_bac_8"/>
    <property type="match status" value="1"/>
</dbReference>
<keyword evidence="3" id="KW-0732">Signal</keyword>
<dbReference type="Proteomes" id="UP000183557">
    <property type="component" value="Unassembled WGS sequence"/>
</dbReference>
<evidence type="ECO:0000256" key="2">
    <source>
        <dbReference type="ARBA" id="ARBA00022448"/>
    </source>
</evidence>
<proteinExistence type="inferred from homology"/>
<dbReference type="OrthoDB" id="9795467at2"/>
<sequence length="435" mass="47305">MKNLKLHWLIVGLMLSVVLIGCSSQSGGSGGEDKGVTIEFMHTSVEQERLDVINGLISKFEEENPDITIDPVVVEESNLTTKIVTLAQSGELPEVIEVGQDYAKVMDKDALIDTEAVNEVIGNIGGNNYYEGALKLVRTEDGESYRGVPISGWVQGIWYDKEMLASKGFEEPQSWEEVKEVAKAFTDVGNQEYGIALPTVENTFSEQAFSQFALSNNANILNSEGEITLDTPEMQEALSFYKDLAQYTMPGSNGVTEVKDAFMNGTAPMAMYSTYLLPAVYEAGKAENLGYAIPNEEQEAVYGTVSSLTIPAGLEDKQKEAAQTFIEFLSEGENATEYVLMSPGGAQPVSKNVVENETYQSNEVIQAFGDLPTEIAESFNEIKVFGLVDDKNYVKMGDITSSNAIPLMINDAVVGGASVDEAMQTAKDQLDKVVD</sequence>
<organism evidence="4 5">
    <name type="scientific">Halobacillus dabanensis</name>
    <dbReference type="NCBI Taxonomy" id="240302"/>
    <lineage>
        <taxon>Bacteria</taxon>
        <taxon>Bacillati</taxon>
        <taxon>Bacillota</taxon>
        <taxon>Bacilli</taxon>
        <taxon>Bacillales</taxon>
        <taxon>Bacillaceae</taxon>
        <taxon>Halobacillus</taxon>
    </lineage>
</organism>
<gene>
    <name evidence="4" type="ORF">SAMN04487936_11572</name>
</gene>
<dbReference type="AlphaFoldDB" id="A0A1I3ZZL8"/>
<dbReference type="SUPFAM" id="SSF53850">
    <property type="entry name" value="Periplasmic binding protein-like II"/>
    <property type="match status" value="1"/>
</dbReference>
<dbReference type="RefSeq" id="WP_075038134.1">
    <property type="nucleotide sequence ID" value="NZ_FOSB01000015.1"/>
</dbReference>
<dbReference type="EMBL" id="FOSB01000015">
    <property type="protein sequence ID" value="SFK49483.1"/>
    <property type="molecule type" value="Genomic_DNA"/>
</dbReference>
<accession>A0A1I3ZZL8</accession>
<protein>
    <submittedName>
        <fullName evidence="4">Carbohydrate ABC transporter substrate-binding protein, CUT1 family</fullName>
    </submittedName>
</protein>
<evidence type="ECO:0000256" key="3">
    <source>
        <dbReference type="ARBA" id="ARBA00022729"/>
    </source>
</evidence>
<dbReference type="PANTHER" id="PTHR43649">
    <property type="entry name" value="ARABINOSE-BINDING PROTEIN-RELATED"/>
    <property type="match status" value="1"/>
</dbReference>
<dbReference type="PROSITE" id="PS51257">
    <property type="entry name" value="PROKAR_LIPOPROTEIN"/>
    <property type="match status" value="1"/>
</dbReference>
<evidence type="ECO:0000313" key="4">
    <source>
        <dbReference type="EMBL" id="SFK49483.1"/>
    </source>
</evidence>
<keyword evidence="2" id="KW-0813">Transport</keyword>
<reference evidence="5" key="1">
    <citation type="submission" date="2016-10" db="EMBL/GenBank/DDBJ databases">
        <authorList>
            <person name="Varghese N."/>
            <person name="Submissions S."/>
        </authorList>
    </citation>
    <scope>NUCLEOTIDE SEQUENCE [LARGE SCALE GENOMIC DNA]</scope>
    <source>
        <strain evidence="5">CGMCC 1.3704</strain>
    </source>
</reference>
<evidence type="ECO:0000256" key="1">
    <source>
        <dbReference type="ARBA" id="ARBA00008520"/>
    </source>
</evidence>
<comment type="similarity">
    <text evidence="1">Belongs to the bacterial solute-binding protein 1 family.</text>
</comment>